<feature type="transmembrane region" description="Helical" evidence="2">
    <location>
        <begin position="106"/>
        <end position="127"/>
    </location>
</feature>
<gene>
    <name evidence="3" type="ORF">PoB_004237900</name>
</gene>
<proteinExistence type="predicted"/>
<evidence type="ECO:0000256" key="2">
    <source>
        <dbReference type="SAM" id="Phobius"/>
    </source>
</evidence>
<dbReference type="EMBL" id="BLXT01004630">
    <property type="protein sequence ID" value="GFO15874.1"/>
    <property type="molecule type" value="Genomic_DNA"/>
</dbReference>
<keyword evidence="2" id="KW-1133">Transmembrane helix</keyword>
<protein>
    <submittedName>
        <fullName evidence="3">Uncharacterized protein</fullName>
    </submittedName>
</protein>
<evidence type="ECO:0000313" key="4">
    <source>
        <dbReference type="Proteomes" id="UP000735302"/>
    </source>
</evidence>
<dbReference type="Proteomes" id="UP000735302">
    <property type="component" value="Unassembled WGS sequence"/>
</dbReference>
<evidence type="ECO:0000256" key="1">
    <source>
        <dbReference type="SAM" id="MobiDB-lite"/>
    </source>
</evidence>
<accession>A0AAV4B730</accession>
<keyword evidence="4" id="KW-1185">Reference proteome</keyword>
<organism evidence="3 4">
    <name type="scientific">Plakobranchus ocellatus</name>
    <dbReference type="NCBI Taxonomy" id="259542"/>
    <lineage>
        <taxon>Eukaryota</taxon>
        <taxon>Metazoa</taxon>
        <taxon>Spiralia</taxon>
        <taxon>Lophotrochozoa</taxon>
        <taxon>Mollusca</taxon>
        <taxon>Gastropoda</taxon>
        <taxon>Heterobranchia</taxon>
        <taxon>Euthyneura</taxon>
        <taxon>Panpulmonata</taxon>
        <taxon>Sacoglossa</taxon>
        <taxon>Placobranchoidea</taxon>
        <taxon>Plakobranchidae</taxon>
        <taxon>Plakobranchus</taxon>
    </lineage>
</organism>
<evidence type="ECO:0000313" key="3">
    <source>
        <dbReference type="EMBL" id="GFO15874.1"/>
    </source>
</evidence>
<sequence length="558" mass="60318">MLSSTAPSSLVAYIMESIQQLDPTLVNFWRDFPCPPPWKEELLFRLNWTGCVGVEVGERMRSFMADKCNIRHDGKRILPDLASGDGDGEGRDGLLVEEQCGLPCQIVISVICVLFLALLCIVIIFCVRKHRSKSSSPTHQSSLTAHPDGTKYYTSCHYACAPVVARQLQTALSGDRAETSVLPPGVTGANGHYQPGSYPQHSCVQANYEHHHLLIPPHHNHHHHRLHQPQQPPPRLINTPYGQVPAHTSTIIVPNHHFGMPGTSGHPYNVRKLDAGHVAYSSTSGGSNSDPVYESIGGDSDSARHTSLSEEGYCEYCDCGAHLGGGDLSGGSTLIPNLDGSTGRYAVSSMPVSSSMEPYQMHQERPIFYNGANNNFFAPAQPHKEQQSDNEASVAGSKECDYERAGEMSAAPTHEDPPAPCPPMAGYYGDVCSQTLPLRPLRSKPISTFDDGGNRDDVHNRNGEEMMALANAGGSRDDPEGDGGIVPLNMTDGPVFPAEDVRTALLGGDSSVGSGQGMRRRPIPSSRESNKSDEHGSRRTIPALHPSYFLAASTDQNS</sequence>
<feature type="region of interest" description="Disordered" evidence="1">
    <location>
        <begin position="471"/>
        <end position="558"/>
    </location>
</feature>
<dbReference type="AlphaFoldDB" id="A0AAV4B730"/>
<reference evidence="3 4" key="1">
    <citation type="journal article" date="2021" name="Elife">
        <title>Chloroplast acquisition without the gene transfer in kleptoplastic sea slugs, Plakobranchus ocellatus.</title>
        <authorList>
            <person name="Maeda T."/>
            <person name="Takahashi S."/>
            <person name="Yoshida T."/>
            <person name="Shimamura S."/>
            <person name="Takaki Y."/>
            <person name="Nagai Y."/>
            <person name="Toyoda A."/>
            <person name="Suzuki Y."/>
            <person name="Arimoto A."/>
            <person name="Ishii H."/>
            <person name="Satoh N."/>
            <person name="Nishiyama T."/>
            <person name="Hasebe M."/>
            <person name="Maruyama T."/>
            <person name="Minagawa J."/>
            <person name="Obokata J."/>
            <person name="Shigenobu S."/>
        </authorList>
    </citation>
    <scope>NUCLEOTIDE SEQUENCE [LARGE SCALE GENOMIC DNA]</scope>
</reference>
<name>A0AAV4B730_9GAST</name>
<keyword evidence="2" id="KW-0812">Transmembrane</keyword>
<comment type="caution">
    <text evidence="3">The sequence shown here is derived from an EMBL/GenBank/DDBJ whole genome shotgun (WGS) entry which is preliminary data.</text>
</comment>
<keyword evidence="2" id="KW-0472">Membrane</keyword>
<feature type="compositionally biased region" description="Basic and acidic residues" evidence="1">
    <location>
        <begin position="528"/>
        <end position="537"/>
    </location>
</feature>